<evidence type="ECO:0000313" key="2">
    <source>
        <dbReference type="Proteomes" id="UP000800035"/>
    </source>
</evidence>
<dbReference type="EMBL" id="ML977033">
    <property type="protein sequence ID" value="KAF1949712.1"/>
    <property type="molecule type" value="Genomic_DNA"/>
</dbReference>
<gene>
    <name evidence="1" type="ORF">CC80DRAFT_497283</name>
</gene>
<reference evidence="1" key="1">
    <citation type="journal article" date="2020" name="Stud. Mycol.">
        <title>101 Dothideomycetes genomes: a test case for predicting lifestyles and emergence of pathogens.</title>
        <authorList>
            <person name="Haridas S."/>
            <person name="Albert R."/>
            <person name="Binder M."/>
            <person name="Bloem J."/>
            <person name="Labutti K."/>
            <person name="Salamov A."/>
            <person name="Andreopoulos B."/>
            <person name="Baker S."/>
            <person name="Barry K."/>
            <person name="Bills G."/>
            <person name="Bluhm B."/>
            <person name="Cannon C."/>
            <person name="Castanera R."/>
            <person name="Culley D."/>
            <person name="Daum C."/>
            <person name="Ezra D."/>
            <person name="Gonzalez J."/>
            <person name="Henrissat B."/>
            <person name="Kuo A."/>
            <person name="Liang C."/>
            <person name="Lipzen A."/>
            <person name="Lutzoni F."/>
            <person name="Magnuson J."/>
            <person name="Mondo S."/>
            <person name="Nolan M."/>
            <person name="Ohm R."/>
            <person name="Pangilinan J."/>
            <person name="Park H.-J."/>
            <person name="Ramirez L."/>
            <person name="Alfaro M."/>
            <person name="Sun H."/>
            <person name="Tritt A."/>
            <person name="Yoshinaga Y."/>
            <person name="Zwiers L.-H."/>
            <person name="Turgeon B."/>
            <person name="Goodwin S."/>
            <person name="Spatafora J."/>
            <person name="Crous P."/>
            <person name="Grigoriev I."/>
        </authorList>
    </citation>
    <scope>NUCLEOTIDE SEQUENCE</scope>
    <source>
        <strain evidence="1">CBS 675.92</strain>
    </source>
</reference>
<dbReference type="PANTHER" id="PTHR21310:SF39">
    <property type="entry name" value="AMINOGLYCOSIDE PHOSPHOTRANSFERASE DOMAIN-CONTAINING PROTEIN"/>
    <property type="match status" value="1"/>
</dbReference>
<proteinExistence type="predicted"/>
<accession>A0A6A5TDI2</accession>
<dbReference type="PANTHER" id="PTHR21310">
    <property type="entry name" value="AMINOGLYCOSIDE PHOSPHOTRANSFERASE-RELATED-RELATED"/>
    <property type="match status" value="1"/>
</dbReference>
<keyword evidence="2" id="KW-1185">Reference proteome</keyword>
<dbReference type="Proteomes" id="UP000800035">
    <property type="component" value="Unassembled WGS sequence"/>
</dbReference>
<organism evidence="1 2">
    <name type="scientific">Byssothecium circinans</name>
    <dbReference type="NCBI Taxonomy" id="147558"/>
    <lineage>
        <taxon>Eukaryota</taxon>
        <taxon>Fungi</taxon>
        <taxon>Dikarya</taxon>
        <taxon>Ascomycota</taxon>
        <taxon>Pezizomycotina</taxon>
        <taxon>Dothideomycetes</taxon>
        <taxon>Pleosporomycetidae</taxon>
        <taxon>Pleosporales</taxon>
        <taxon>Massarineae</taxon>
        <taxon>Massarinaceae</taxon>
        <taxon>Byssothecium</taxon>
    </lineage>
</organism>
<dbReference type="SUPFAM" id="SSF56112">
    <property type="entry name" value="Protein kinase-like (PK-like)"/>
    <property type="match status" value="1"/>
</dbReference>
<dbReference type="Gene3D" id="3.90.1200.10">
    <property type="match status" value="1"/>
</dbReference>
<evidence type="ECO:0008006" key="3">
    <source>
        <dbReference type="Google" id="ProtNLM"/>
    </source>
</evidence>
<protein>
    <recommendedName>
        <fullName evidence="3">Aminoglycoside phosphotransferase domain-containing protein</fullName>
    </recommendedName>
</protein>
<evidence type="ECO:0000313" key="1">
    <source>
        <dbReference type="EMBL" id="KAF1949712.1"/>
    </source>
</evidence>
<dbReference type="InterPro" id="IPR051678">
    <property type="entry name" value="AGP_Transferase"/>
</dbReference>
<name>A0A6A5TDI2_9PLEO</name>
<dbReference type="OrthoDB" id="3759733at2759"/>
<dbReference type="InterPro" id="IPR011009">
    <property type="entry name" value="Kinase-like_dom_sf"/>
</dbReference>
<dbReference type="AlphaFoldDB" id="A0A6A5TDI2"/>
<sequence>MESKYPLEGRDLSAVTEIEFVHAAKTGPLIFNEGTKVVRITSTAVLKIGFEIHPQEALNMEYISNHSDEQIRVPHVYRSFASGDLGYIAMEYIDGNSLDAIPWSERPAQERRSIILQVTKGLLHLGSLRSCQPGPVEQGIPMGGLFTLYGAGRAFQTAADMEPYFNHKLSLRGSGNVTGMFKDLVMCHMDIALRNFVLDKAGRLWFLDWAWAGFFPQAFEKASLLHKRPEDPNFQFAQDILHELGCSKSDEPLLSLLLKVYQVNDGPFQGSHIIHGY</sequence>